<proteinExistence type="predicted"/>
<gene>
    <name evidence="1" type="ORF">BC343_20835</name>
</gene>
<dbReference type="Proteomes" id="UP000189739">
    <property type="component" value="Unassembled WGS sequence"/>
</dbReference>
<reference evidence="1 2" key="1">
    <citation type="submission" date="2016-07" db="EMBL/GenBank/DDBJ databases">
        <title>Genomic analysis of zinc-resistant bacterium Mucilaginibacter pedocola TBZ30.</title>
        <authorList>
            <person name="Huang J."/>
            <person name="Tang J."/>
        </authorList>
    </citation>
    <scope>NUCLEOTIDE SEQUENCE [LARGE SCALE GENOMIC DNA]</scope>
    <source>
        <strain evidence="1 2">TBZ30</strain>
    </source>
</reference>
<keyword evidence="2" id="KW-1185">Reference proteome</keyword>
<protein>
    <submittedName>
        <fullName evidence="1">Uncharacterized protein</fullName>
    </submittedName>
</protein>
<evidence type="ECO:0000313" key="1">
    <source>
        <dbReference type="EMBL" id="OOQ61417.1"/>
    </source>
</evidence>
<comment type="caution">
    <text evidence="1">The sequence shown here is derived from an EMBL/GenBank/DDBJ whole genome shotgun (WGS) entry which is preliminary data.</text>
</comment>
<accession>A0A1S9PKE0</accession>
<name>A0A1S9PKE0_9SPHI</name>
<dbReference type="EMBL" id="MBTF01000002">
    <property type="protein sequence ID" value="OOQ61417.1"/>
    <property type="molecule type" value="Genomic_DNA"/>
</dbReference>
<dbReference type="AlphaFoldDB" id="A0A1S9PKE0"/>
<organism evidence="1 2">
    <name type="scientific">Mucilaginibacter pedocola</name>
    <dbReference type="NCBI Taxonomy" id="1792845"/>
    <lineage>
        <taxon>Bacteria</taxon>
        <taxon>Pseudomonadati</taxon>
        <taxon>Bacteroidota</taxon>
        <taxon>Sphingobacteriia</taxon>
        <taxon>Sphingobacteriales</taxon>
        <taxon>Sphingobacteriaceae</taxon>
        <taxon>Mucilaginibacter</taxon>
    </lineage>
</organism>
<sequence length="206" mass="22845">MVLFSACSVVSKQYYYEPSAAHVAVADKAKGAQTIQNEIGLTDSTGSKIGSVITANGIGVPLWMGPPFVPVVPIGVMNLFSKKNREFEIDITVKPGTGYFTRLAIDSVQYHRLADSLAAIRVMTAATLQHTQCYIIINGSTKVPVQVKEFFMGDGNVYRYRFHASVTFKKVRQLNIVTGNPLLDKQLKNVIYNRKQRLHYLIIGMS</sequence>
<evidence type="ECO:0000313" key="2">
    <source>
        <dbReference type="Proteomes" id="UP000189739"/>
    </source>
</evidence>